<gene>
    <name evidence="7" type="ORF">METZ01_LOCUS446111</name>
</gene>
<comment type="catalytic activity">
    <reaction evidence="5">
        <text>lipid IVA (E. coli) + CMP-3-deoxy-beta-D-manno-octulosonate = alpha-Kdo-(2-&gt;6)-lipid IVA (E. coli) + CMP + H(+)</text>
        <dbReference type="Rhea" id="RHEA:28066"/>
        <dbReference type="ChEBI" id="CHEBI:15378"/>
        <dbReference type="ChEBI" id="CHEBI:58603"/>
        <dbReference type="ChEBI" id="CHEBI:60364"/>
        <dbReference type="ChEBI" id="CHEBI:60377"/>
        <dbReference type="ChEBI" id="CHEBI:85987"/>
        <dbReference type="EC" id="2.4.99.12"/>
    </reaction>
</comment>
<evidence type="ECO:0000259" key="6">
    <source>
        <dbReference type="Pfam" id="PF00534"/>
    </source>
</evidence>
<evidence type="ECO:0000256" key="2">
    <source>
        <dbReference type="ARBA" id="ARBA00012621"/>
    </source>
</evidence>
<dbReference type="InterPro" id="IPR001296">
    <property type="entry name" value="Glyco_trans_1"/>
</dbReference>
<dbReference type="Gene3D" id="3.40.50.2000">
    <property type="entry name" value="Glycogen Phosphorylase B"/>
    <property type="match status" value="1"/>
</dbReference>
<dbReference type="GO" id="GO:0009245">
    <property type="term" value="P:lipid A biosynthetic process"/>
    <property type="evidence" value="ECO:0007669"/>
    <property type="project" value="TreeGrafter"/>
</dbReference>
<dbReference type="PANTHER" id="PTHR42755">
    <property type="entry name" value="3-DEOXY-MANNO-OCTULOSONATE CYTIDYLYLTRANSFERASE"/>
    <property type="match status" value="1"/>
</dbReference>
<evidence type="ECO:0000256" key="4">
    <source>
        <dbReference type="ARBA" id="ARBA00031445"/>
    </source>
</evidence>
<dbReference type="GO" id="GO:0043842">
    <property type="term" value="F:Kdo transferase activity"/>
    <property type="evidence" value="ECO:0007669"/>
    <property type="project" value="UniProtKB-EC"/>
</dbReference>
<evidence type="ECO:0000256" key="3">
    <source>
        <dbReference type="ARBA" id="ARBA00022679"/>
    </source>
</evidence>
<evidence type="ECO:0000313" key="7">
    <source>
        <dbReference type="EMBL" id="SVD93257.1"/>
    </source>
</evidence>
<reference evidence="7" key="1">
    <citation type="submission" date="2018-05" db="EMBL/GenBank/DDBJ databases">
        <authorList>
            <person name="Lanie J.A."/>
            <person name="Ng W.-L."/>
            <person name="Kazmierczak K.M."/>
            <person name="Andrzejewski T.M."/>
            <person name="Davidsen T.M."/>
            <person name="Wayne K.J."/>
            <person name="Tettelin H."/>
            <person name="Glass J.I."/>
            <person name="Rusch D."/>
            <person name="Podicherti R."/>
            <person name="Tsui H.-C.T."/>
            <person name="Winkler M.E."/>
        </authorList>
    </citation>
    <scope>NUCLEOTIDE SEQUENCE</scope>
</reference>
<dbReference type="FunFam" id="3.40.50.2000:FF:000032">
    <property type="entry name" value="3-deoxy-D-manno-octulosonic acid transferase"/>
    <property type="match status" value="1"/>
</dbReference>
<dbReference type="InterPro" id="IPR039901">
    <property type="entry name" value="Kdotransferase"/>
</dbReference>
<protein>
    <recommendedName>
        <fullName evidence="2">lipid IVA 3-deoxy-D-manno-octulosonic acid transferase</fullName>
        <ecNumber evidence="2">2.4.99.12</ecNumber>
    </recommendedName>
    <alternativeName>
        <fullName evidence="4">Lipid IV(A) 3-deoxy-D-manno-octulosonic acid transferase</fullName>
    </alternativeName>
</protein>
<sequence length="252" mass="28092">MGQSNAEEEKLKSLGAKNVTYAGNLKFGAKKLPLDEKQYQSLKNDLKDRTIWLAASTHPHEEKIIGSVHSKLKSYFKNLLTIIVPRHPSRGKAISKALKKNGLNVSQRSKNDGIQKKTEIYLADTIGELALFYKLSDVVFLGGSLKEGAGGHNPLEPSHFLCAVVVGPGVKNFNEIFREFFANNAAVQIESDEDLFKNTLDLLKNREKRENVAMCAHKIAQGKSKILEETYLLLKPFLKKANLQEDETIANT</sequence>
<evidence type="ECO:0000256" key="5">
    <source>
        <dbReference type="ARBA" id="ARBA00049183"/>
    </source>
</evidence>
<organism evidence="7">
    <name type="scientific">marine metagenome</name>
    <dbReference type="NCBI Taxonomy" id="408172"/>
    <lineage>
        <taxon>unclassified sequences</taxon>
        <taxon>metagenomes</taxon>
        <taxon>ecological metagenomes</taxon>
    </lineage>
</organism>
<keyword evidence="3" id="KW-0808">Transferase</keyword>
<proteinExistence type="inferred from homology"/>
<comment type="similarity">
    <text evidence="1">Belongs to the glycosyltransferase group 1 family. Glycosyltransferase 30 subfamily.</text>
</comment>
<dbReference type="EC" id="2.4.99.12" evidence="2"/>
<evidence type="ECO:0000256" key="1">
    <source>
        <dbReference type="ARBA" id="ARBA00006380"/>
    </source>
</evidence>
<dbReference type="GO" id="GO:0005886">
    <property type="term" value="C:plasma membrane"/>
    <property type="evidence" value="ECO:0007669"/>
    <property type="project" value="TreeGrafter"/>
</dbReference>
<dbReference type="PANTHER" id="PTHR42755:SF1">
    <property type="entry name" value="3-DEOXY-D-MANNO-OCTULOSONIC ACID TRANSFERASE, MITOCHONDRIAL-RELATED"/>
    <property type="match status" value="1"/>
</dbReference>
<dbReference type="EMBL" id="UINC01182825">
    <property type="protein sequence ID" value="SVD93257.1"/>
    <property type="molecule type" value="Genomic_DNA"/>
</dbReference>
<name>A0A382ZCN7_9ZZZZ</name>
<accession>A0A382ZCN7</accession>
<feature type="domain" description="Glycosyl transferase family 1" evidence="6">
    <location>
        <begin position="105"/>
        <end position="212"/>
    </location>
</feature>
<dbReference type="Pfam" id="PF00534">
    <property type="entry name" value="Glycos_transf_1"/>
    <property type="match status" value="1"/>
</dbReference>
<dbReference type="AlphaFoldDB" id="A0A382ZCN7"/>